<gene>
    <name evidence="6" type="ORF">GCM10011339_10680</name>
</gene>
<keyword evidence="2" id="KW-0805">Transcription regulation</keyword>
<dbReference type="CDD" id="cd19977">
    <property type="entry name" value="PBP1_EndR-like"/>
    <property type="match status" value="1"/>
</dbReference>
<keyword evidence="4" id="KW-0804">Transcription</keyword>
<dbReference type="Pfam" id="PF00356">
    <property type="entry name" value="LacI"/>
    <property type="match status" value="1"/>
</dbReference>
<protein>
    <submittedName>
        <fullName evidence="6">LacI family transcriptional regulator</fullName>
    </submittedName>
</protein>
<organism evidence="6 7">
    <name type="scientific">Echinicola rosea</name>
    <dbReference type="NCBI Taxonomy" id="1807691"/>
    <lineage>
        <taxon>Bacteria</taxon>
        <taxon>Pseudomonadati</taxon>
        <taxon>Bacteroidota</taxon>
        <taxon>Cytophagia</taxon>
        <taxon>Cytophagales</taxon>
        <taxon>Cyclobacteriaceae</taxon>
        <taxon>Echinicola</taxon>
    </lineage>
</organism>
<dbReference type="PANTHER" id="PTHR30146">
    <property type="entry name" value="LACI-RELATED TRANSCRIPTIONAL REPRESSOR"/>
    <property type="match status" value="1"/>
</dbReference>
<dbReference type="Pfam" id="PF13377">
    <property type="entry name" value="Peripla_BP_3"/>
    <property type="match status" value="1"/>
</dbReference>
<evidence type="ECO:0000256" key="4">
    <source>
        <dbReference type="ARBA" id="ARBA00023163"/>
    </source>
</evidence>
<dbReference type="InterPro" id="IPR028082">
    <property type="entry name" value="Peripla_BP_I"/>
</dbReference>
<proteinExistence type="predicted"/>
<dbReference type="Gene3D" id="3.40.50.2300">
    <property type="match status" value="2"/>
</dbReference>
<feature type="domain" description="HTH lacI-type" evidence="5">
    <location>
        <begin position="6"/>
        <end position="63"/>
    </location>
</feature>
<dbReference type="SUPFAM" id="SSF53822">
    <property type="entry name" value="Periplasmic binding protein-like I"/>
    <property type="match status" value="1"/>
</dbReference>
<accession>A0ABQ1UQ37</accession>
<dbReference type="EMBL" id="BMIU01000004">
    <property type="protein sequence ID" value="GGF24429.1"/>
    <property type="molecule type" value="Genomic_DNA"/>
</dbReference>
<dbReference type="CDD" id="cd01392">
    <property type="entry name" value="HTH_LacI"/>
    <property type="match status" value="1"/>
</dbReference>
<evidence type="ECO:0000313" key="6">
    <source>
        <dbReference type="EMBL" id="GGF24429.1"/>
    </source>
</evidence>
<evidence type="ECO:0000256" key="1">
    <source>
        <dbReference type="ARBA" id="ARBA00022491"/>
    </source>
</evidence>
<evidence type="ECO:0000256" key="2">
    <source>
        <dbReference type="ARBA" id="ARBA00023015"/>
    </source>
</evidence>
<dbReference type="RefSeq" id="WP_137404556.1">
    <property type="nucleotide sequence ID" value="NZ_BMIU01000004.1"/>
</dbReference>
<reference evidence="7" key="1">
    <citation type="journal article" date="2019" name="Int. J. Syst. Evol. Microbiol.">
        <title>The Global Catalogue of Microorganisms (GCM) 10K type strain sequencing project: providing services to taxonomists for standard genome sequencing and annotation.</title>
        <authorList>
            <consortium name="The Broad Institute Genomics Platform"/>
            <consortium name="The Broad Institute Genome Sequencing Center for Infectious Disease"/>
            <person name="Wu L."/>
            <person name="Ma J."/>
        </authorList>
    </citation>
    <scope>NUCLEOTIDE SEQUENCE [LARGE SCALE GENOMIC DNA]</scope>
    <source>
        <strain evidence="7">CGMCC 1.15407</strain>
    </source>
</reference>
<dbReference type="SUPFAM" id="SSF47413">
    <property type="entry name" value="lambda repressor-like DNA-binding domains"/>
    <property type="match status" value="1"/>
</dbReference>
<dbReference type="InterPro" id="IPR000843">
    <property type="entry name" value="HTH_LacI"/>
</dbReference>
<dbReference type="PROSITE" id="PS50932">
    <property type="entry name" value="HTH_LACI_2"/>
    <property type="match status" value="1"/>
</dbReference>
<evidence type="ECO:0000313" key="7">
    <source>
        <dbReference type="Proteomes" id="UP000647339"/>
    </source>
</evidence>
<dbReference type="Gene3D" id="1.10.260.40">
    <property type="entry name" value="lambda repressor-like DNA-binding domains"/>
    <property type="match status" value="1"/>
</dbReference>
<sequence length="345" mass="38682">MARSKVSISDIAKQLNISTTTISFILNGKAKEKRISDKLVARVLKKVKEEGYIPNMVAKGLRTGKTNIIGLMVEDISNPFFASIAKKIEEKAHHNGYKIVYCSTENDSERAKEFLTMFQTLGVDGCIIAPTMGMEEDIRDLVEKGMDVVLLDRKFRNMSADVVMVNNEEGMYNTVTHLVKEGFKKIAFIALALDKPEKEDRIIGYKEAMEDNGLEAHVFPLPFRVEHSEYVKEISDILNNYQDFDAMLFGTNYLGISGLEAIGNLGLRIPEDLAVVSFDDHDLFRIYKPGISAIAQPIEEISQTAIDTLLDRLGHNDKQKVNRMVSLATTLILRGSTERVVKDKS</sequence>
<keyword evidence="7" id="KW-1185">Reference proteome</keyword>
<comment type="caution">
    <text evidence="6">The sequence shown here is derived from an EMBL/GenBank/DDBJ whole genome shotgun (WGS) entry which is preliminary data.</text>
</comment>
<dbReference type="InterPro" id="IPR010982">
    <property type="entry name" value="Lambda_DNA-bd_dom_sf"/>
</dbReference>
<dbReference type="InterPro" id="IPR046335">
    <property type="entry name" value="LacI/GalR-like_sensor"/>
</dbReference>
<name>A0ABQ1UQ37_9BACT</name>
<dbReference type="Proteomes" id="UP000647339">
    <property type="component" value="Unassembled WGS sequence"/>
</dbReference>
<dbReference type="SMART" id="SM00354">
    <property type="entry name" value="HTH_LACI"/>
    <property type="match status" value="1"/>
</dbReference>
<dbReference type="PANTHER" id="PTHR30146:SF148">
    <property type="entry name" value="HTH-TYPE TRANSCRIPTIONAL REPRESSOR PURR-RELATED"/>
    <property type="match status" value="1"/>
</dbReference>
<keyword evidence="1" id="KW-0678">Repressor</keyword>
<keyword evidence="3" id="KW-0238">DNA-binding</keyword>
<evidence type="ECO:0000256" key="3">
    <source>
        <dbReference type="ARBA" id="ARBA00023125"/>
    </source>
</evidence>
<evidence type="ECO:0000259" key="5">
    <source>
        <dbReference type="PROSITE" id="PS50932"/>
    </source>
</evidence>